<name>S0EDG1_GIBF5</name>
<dbReference type="SMART" id="SM00906">
    <property type="entry name" value="Fungal_trans"/>
    <property type="match status" value="1"/>
</dbReference>
<dbReference type="InterPro" id="IPR007219">
    <property type="entry name" value="XnlR_reg_dom"/>
</dbReference>
<feature type="domain" description="Xylanolytic transcriptional activator regulatory" evidence="3">
    <location>
        <begin position="314"/>
        <end position="386"/>
    </location>
</feature>
<feature type="compositionally biased region" description="Polar residues" evidence="2">
    <location>
        <begin position="651"/>
        <end position="667"/>
    </location>
</feature>
<evidence type="ECO:0000256" key="1">
    <source>
        <dbReference type="ARBA" id="ARBA00023242"/>
    </source>
</evidence>
<proteinExistence type="predicted"/>
<keyword evidence="5" id="KW-1185">Reference proteome</keyword>
<dbReference type="Proteomes" id="UP000016800">
    <property type="component" value="Chromosome VIII"/>
</dbReference>
<dbReference type="PANTHER" id="PTHR47425:SF2">
    <property type="entry name" value="FARB-RELATED"/>
    <property type="match status" value="1"/>
</dbReference>
<sequence>MAIALLVHVCAAEHARSDVTGHARGGHAAIVRGINASARSEAERISMLVKSTGKTPFLPYTFHGSSPIELVKNLNRTGITALLGTQDRAVKANNDSVIFPQNEHRNNVPRPGPSPDKCRNRELICICPETKAFSAASCVDPSVLSSPPGQAYHVYDGSEECAQPPSVVELEPFLIPLPQRIRTDDIAYLKSRGALAIPPLQIRDALLRSYFTYVHPFMPAIDMDEFLRAIEYGGKNQRISFLLFQAVMFAGAACTPMCYLEKLGFSSRKGAREELFIRVRLLYDLDYETDRLALVQSLLLMTLWYKSPEEHRNTWHWLDVAISQAFAMGLHLDPDETTLSHRECILRRKVWWSCYVTDRLVSLNIKRPPRIRDDDFHVTMLLGTDFQPNLPLEDCQVRLNDMCPYVADTKLRSTLGGLFVELACLCQLMDPILRLHRSIQLGENNTLLSCNSEKTKFNGFRLISIQNLSALKQKMTEWIDSTQSICNYEPSTGSEFTYTTYLQQTALRLTFQAVMLQAHRLTIILSEEHDDYAEAEEAKSGILDSARQISNLASEVVEKGLCSFLPASILGVLVNATAVFIKSIMDPGEPRKSESEERFMQCLEAITIMEEIYEPARMARQTISWALVGPWNASKLSSIEMNQAEVMLAHQSQTPYSKGESSSPDSLTSHDTETNTPSIATSLWSSDLDHTGEFGTVLKAWGFIANEEVMIEHQEAEIDGLSAISMEGLGVLNDFFLSIEFRKLSYNTRST</sequence>
<dbReference type="GO" id="GO:0006351">
    <property type="term" value="P:DNA-templated transcription"/>
    <property type="evidence" value="ECO:0007669"/>
    <property type="project" value="InterPro"/>
</dbReference>
<evidence type="ECO:0000256" key="2">
    <source>
        <dbReference type="SAM" id="MobiDB-lite"/>
    </source>
</evidence>
<organism evidence="4 5">
    <name type="scientific">Gibberella fujikuroi (strain CBS 195.34 / IMI 58289 / NRRL A-6831)</name>
    <name type="common">Bakanae and foot rot disease fungus</name>
    <name type="synonym">Fusarium fujikuroi</name>
    <dbReference type="NCBI Taxonomy" id="1279085"/>
    <lineage>
        <taxon>Eukaryota</taxon>
        <taxon>Fungi</taxon>
        <taxon>Dikarya</taxon>
        <taxon>Ascomycota</taxon>
        <taxon>Pezizomycotina</taxon>
        <taxon>Sordariomycetes</taxon>
        <taxon>Hypocreomycetidae</taxon>
        <taxon>Hypocreales</taxon>
        <taxon>Nectriaceae</taxon>
        <taxon>Fusarium</taxon>
        <taxon>Fusarium fujikuroi species complex</taxon>
    </lineage>
</organism>
<feature type="region of interest" description="Disordered" evidence="2">
    <location>
        <begin position="651"/>
        <end position="675"/>
    </location>
</feature>
<evidence type="ECO:0000313" key="5">
    <source>
        <dbReference type="Proteomes" id="UP000016800"/>
    </source>
</evidence>
<gene>
    <name evidence="4" type="ORF">FFUJ_12811</name>
</gene>
<keyword evidence="1" id="KW-0539">Nucleus</keyword>
<dbReference type="CDD" id="cd12148">
    <property type="entry name" value="fungal_TF_MHR"/>
    <property type="match status" value="1"/>
</dbReference>
<dbReference type="VEuPathDB" id="FungiDB:FFUJ_12811"/>
<dbReference type="EMBL" id="HF679030">
    <property type="protein sequence ID" value="CCT72914.1"/>
    <property type="molecule type" value="Genomic_DNA"/>
</dbReference>
<evidence type="ECO:0000313" key="4">
    <source>
        <dbReference type="EMBL" id="CCT72914.1"/>
    </source>
</evidence>
<dbReference type="AlphaFoldDB" id="S0EDG1"/>
<dbReference type="RefSeq" id="XP_023434992.1">
    <property type="nucleotide sequence ID" value="XM_023582462.1"/>
</dbReference>
<accession>S0EDG1</accession>
<dbReference type="InterPro" id="IPR052761">
    <property type="entry name" value="Fungal_Detox/Toxin_TFs"/>
</dbReference>
<dbReference type="GO" id="GO:0003677">
    <property type="term" value="F:DNA binding"/>
    <property type="evidence" value="ECO:0007669"/>
    <property type="project" value="InterPro"/>
</dbReference>
<protein>
    <submittedName>
        <fullName evidence="4">Probable cutinase transcription factor 1 beta</fullName>
    </submittedName>
</protein>
<dbReference type="GO" id="GO:0008270">
    <property type="term" value="F:zinc ion binding"/>
    <property type="evidence" value="ECO:0007669"/>
    <property type="project" value="InterPro"/>
</dbReference>
<dbReference type="PANTHER" id="PTHR47425">
    <property type="entry name" value="FARB-RELATED"/>
    <property type="match status" value="1"/>
</dbReference>
<dbReference type="HOGENOM" id="CLU_370470_0_0_1"/>
<dbReference type="GeneID" id="35406267"/>
<dbReference type="Pfam" id="PF04082">
    <property type="entry name" value="Fungal_trans"/>
    <property type="match status" value="1"/>
</dbReference>
<dbReference type="STRING" id="1279085.S0EDG1"/>
<reference evidence="5" key="1">
    <citation type="journal article" date="2013" name="PLoS Pathog.">
        <title>Deciphering the cryptic genome: genome-wide analyses of the rice pathogen Fusarium fujikuroi reveal complex regulation of secondary metabolism and novel metabolites.</title>
        <authorList>
            <person name="Wiemann P."/>
            <person name="Sieber C.M."/>
            <person name="von Bargen K.W."/>
            <person name="Studt L."/>
            <person name="Niehaus E.M."/>
            <person name="Espino J.J."/>
            <person name="Huss K."/>
            <person name="Michielse C.B."/>
            <person name="Albermann S."/>
            <person name="Wagner D."/>
            <person name="Bergner S.V."/>
            <person name="Connolly L.R."/>
            <person name="Fischer A."/>
            <person name="Reuter G."/>
            <person name="Kleigrewe K."/>
            <person name="Bald T."/>
            <person name="Wingfield B.D."/>
            <person name="Ophir R."/>
            <person name="Freeman S."/>
            <person name="Hippler M."/>
            <person name="Smith K.M."/>
            <person name="Brown D.W."/>
            <person name="Proctor R.H."/>
            <person name="Munsterkotter M."/>
            <person name="Freitag M."/>
            <person name="Humpf H.U."/>
            <person name="Guldener U."/>
            <person name="Tudzynski B."/>
        </authorList>
    </citation>
    <scope>NUCLEOTIDE SEQUENCE [LARGE SCALE GENOMIC DNA]</scope>
    <source>
        <strain evidence="5">CBS 195.34 / IMI 58289 / NRRL A-6831</strain>
    </source>
</reference>
<evidence type="ECO:0000259" key="3">
    <source>
        <dbReference type="SMART" id="SM00906"/>
    </source>
</evidence>